<dbReference type="InterPro" id="IPR013657">
    <property type="entry name" value="SCL35B1-4/HUT1"/>
</dbReference>
<accession>A0A7J8WV72</accession>
<name>A0A7J8WV72_GOSAI</name>
<evidence type="ECO:0000256" key="2">
    <source>
        <dbReference type="ARBA" id="ARBA00008349"/>
    </source>
</evidence>
<dbReference type="Proteomes" id="UP000593577">
    <property type="component" value="Unassembled WGS sequence"/>
</dbReference>
<keyword evidence="3" id="KW-0813">Transport</keyword>
<evidence type="ECO:0000256" key="1">
    <source>
        <dbReference type="ARBA" id="ARBA00004141"/>
    </source>
</evidence>
<keyword evidence="6" id="KW-1133">Transmembrane helix</keyword>
<protein>
    <submittedName>
        <fullName evidence="8">Uncharacterized protein</fullName>
    </submittedName>
</protein>
<comment type="caution">
    <text evidence="8">The sequence shown here is derived from an EMBL/GenBank/DDBJ whole genome shotgun (WGS) entry which is preliminary data.</text>
</comment>
<organism evidence="8 9">
    <name type="scientific">Gossypium aridum</name>
    <name type="common">American cotton</name>
    <name type="synonym">Erioxylum aridum</name>
    <dbReference type="NCBI Taxonomy" id="34290"/>
    <lineage>
        <taxon>Eukaryota</taxon>
        <taxon>Viridiplantae</taxon>
        <taxon>Streptophyta</taxon>
        <taxon>Embryophyta</taxon>
        <taxon>Tracheophyta</taxon>
        <taxon>Spermatophyta</taxon>
        <taxon>Magnoliopsida</taxon>
        <taxon>eudicotyledons</taxon>
        <taxon>Gunneridae</taxon>
        <taxon>Pentapetalae</taxon>
        <taxon>rosids</taxon>
        <taxon>malvids</taxon>
        <taxon>Malvales</taxon>
        <taxon>Malvaceae</taxon>
        <taxon>Malvoideae</taxon>
        <taxon>Gossypium</taxon>
    </lineage>
</organism>
<keyword evidence="5" id="KW-0812">Transmembrane</keyword>
<gene>
    <name evidence="8" type="ORF">Goari_019803</name>
</gene>
<evidence type="ECO:0000256" key="7">
    <source>
        <dbReference type="ARBA" id="ARBA00023136"/>
    </source>
</evidence>
<dbReference type="AlphaFoldDB" id="A0A7J8WV72"/>
<evidence type="ECO:0000256" key="3">
    <source>
        <dbReference type="ARBA" id="ARBA00022448"/>
    </source>
</evidence>
<proteinExistence type="inferred from homology"/>
<keyword evidence="9" id="KW-1185">Reference proteome</keyword>
<evidence type="ECO:0000313" key="9">
    <source>
        <dbReference type="Proteomes" id="UP000593577"/>
    </source>
</evidence>
<keyword evidence="7" id="KW-0472">Membrane</keyword>
<comment type="subcellular location">
    <subcellularLocation>
        <location evidence="1">Membrane</location>
        <topology evidence="1">Multi-pass membrane protein</topology>
    </subcellularLocation>
</comment>
<dbReference type="GO" id="GO:0015297">
    <property type="term" value="F:antiporter activity"/>
    <property type="evidence" value="ECO:0007669"/>
    <property type="project" value="UniProtKB-KW"/>
</dbReference>
<dbReference type="GO" id="GO:0016020">
    <property type="term" value="C:membrane"/>
    <property type="evidence" value="ECO:0007669"/>
    <property type="project" value="UniProtKB-SubCell"/>
</dbReference>
<comment type="similarity">
    <text evidence="2">Belongs to the nucleotide-sugar transporter family. UDP-galactose:UMP antiporter (TC 2.A.7.11) subfamily.</text>
</comment>
<evidence type="ECO:0000256" key="6">
    <source>
        <dbReference type="ARBA" id="ARBA00022989"/>
    </source>
</evidence>
<dbReference type="Pfam" id="PF08449">
    <property type="entry name" value="UAA"/>
    <property type="match status" value="1"/>
</dbReference>
<evidence type="ECO:0000256" key="4">
    <source>
        <dbReference type="ARBA" id="ARBA00022449"/>
    </source>
</evidence>
<dbReference type="EMBL" id="JABFAA010000003">
    <property type="protein sequence ID" value="MBA0678459.1"/>
    <property type="molecule type" value="Genomic_DNA"/>
</dbReference>
<evidence type="ECO:0000313" key="8">
    <source>
        <dbReference type="EMBL" id="MBA0678459.1"/>
    </source>
</evidence>
<reference evidence="8 9" key="1">
    <citation type="journal article" date="2019" name="Genome Biol. Evol.">
        <title>Insights into the evolution of the New World diploid cottons (Gossypium, subgenus Houzingenia) based on genome sequencing.</title>
        <authorList>
            <person name="Grover C.E."/>
            <person name="Arick M.A. 2nd"/>
            <person name="Thrash A."/>
            <person name="Conover J.L."/>
            <person name="Sanders W.S."/>
            <person name="Peterson D.G."/>
            <person name="Frelichowski J.E."/>
            <person name="Scheffler J.A."/>
            <person name="Scheffler B.E."/>
            <person name="Wendel J.F."/>
        </authorList>
    </citation>
    <scope>NUCLEOTIDE SEQUENCE [LARGE SCALE GENOMIC DNA]</scope>
    <source>
        <strain evidence="8">185</strain>
        <tissue evidence="8">Leaf</tissue>
    </source>
</reference>
<evidence type="ECO:0000256" key="5">
    <source>
        <dbReference type="ARBA" id="ARBA00022692"/>
    </source>
</evidence>
<sequence>MFKSNKALSVMIMGTFIPDLQRKYPFHEYISTSLLVVGLILFTSVDA</sequence>
<keyword evidence="4" id="KW-0050">Antiport</keyword>